<name>A0A3S7WXM2_LEIDO</name>
<dbReference type="VEuPathDB" id="TriTrypDB:LdBPK_230830.1"/>
<dbReference type="AlphaFoldDB" id="A0A3S7WXM2"/>
<keyword evidence="3" id="KW-1185">Reference proteome</keyword>
<proteinExistence type="predicted"/>
<reference evidence="2 3" key="1">
    <citation type="journal article" date="2018" name="Sci. Rep.">
        <title>A complete Leishmania donovani reference genome identifies novel genetic variations associated with virulence.</title>
        <authorList>
            <person name="Lypaczewski P."/>
            <person name="Hoshizaki J."/>
            <person name="Zhang W.-W."/>
            <person name="McCall L.-I."/>
            <person name="Torcivia-Rodriguez J."/>
            <person name="Simonyan V."/>
            <person name="Kaur A."/>
            <person name="Dewar K."/>
            <person name="Matlashewski G."/>
        </authorList>
    </citation>
    <scope>NUCLEOTIDE SEQUENCE [LARGE SCALE GENOMIC DNA]</scope>
    <source>
        <strain evidence="2 3">LdCL</strain>
    </source>
</reference>
<dbReference type="OrthoDB" id="267115at2759"/>
<dbReference type="VEuPathDB" id="TriTrypDB:LdCL_230014900"/>
<protein>
    <submittedName>
        <fullName evidence="2">Uncharacterized protein</fullName>
    </submittedName>
</protein>
<sequence>MSWAGFSAGGLGNSGRVASTGFSYRGRGTGRATSQFSAGYARGGGGLTGYGGYGGVSGIGRPGIGGGGLLRQVSSGVDGGSETPRVAIIGTGPTVFQQWWAIHAGGLRVSVVVGTDDAKATHSCNALRGTAVAAAASDAERKASAERACAVALRCVQFYRLPQANKSAAAGADKPLVDVRVCAPGSVADPVAGGGAEDESKKTSATSAVVTSSILASASAASVPAQEKKNCVMATAWSWFFSLLPSGQSCETDRNGGSGIRAPFSSSAAVTGAGSWPARSGAASLSSTPMASDSSAVSLVDDVEVIYLVDYGADFDEAGVRAALLWLLERDKQIVVECALSAETLAACAAAAAAVTRGKPEMKRLFLYRGGGCRRGWSDAAVTQLRKSLGVRRATCKTGCKAPSVSSPAKTALGGRSAFTTVSTKTAAPAVDSNGGFSVFDFMDSHLGGALKDAEGPSGGGMENERSCTAEKSSVTVTPTGTAMATLTLPEATPKAETKHKPSAPAPTSIAVDAAASVVGAVRHICMVAIDHGSPFSIGPAAVASLGIMDSLGWDAVAVVLHLLDWTCPDMVVGRVLRRAPDTLEPLCVQAEMYYGIEGTAKEGGEEKGSAAGRAVPARPSYLCVSLHIATCGSSIRHPTDEDNGDRGVFQQSLRIIGTKAVLTVDHPLLPAASPSTAAPTPSAAMTTAAAPAAGSSSLLTGTATSVASPSDASSTATAVAASGNAAMPTAPKVSHSYRLATQDMSPASGQRERREEEVTVGSAEPCAEFRTWQHVRSQLNVTATSASPRSGAGLGTYQLYNSRYANRGVSVGLGARSGYYDRGRGTRGRRTDFGGGLDADRAAASGTSVAAEMVDAESAALDVQHAWLVQVVVESILASAAKPSL</sequence>
<gene>
    <name evidence="2" type="ORF">LdCL_230014900</name>
</gene>
<organism evidence="2 3">
    <name type="scientific">Leishmania donovani</name>
    <dbReference type="NCBI Taxonomy" id="5661"/>
    <lineage>
        <taxon>Eukaryota</taxon>
        <taxon>Discoba</taxon>
        <taxon>Euglenozoa</taxon>
        <taxon>Kinetoplastea</taxon>
        <taxon>Metakinetoplastina</taxon>
        <taxon>Trypanosomatida</taxon>
        <taxon>Trypanosomatidae</taxon>
        <taxon>Leishmaniinae</taxon>
        <taxon>Leishmania</taxon>
    </lineage>
</organism>
<dbReference type="VEuPathDB" id="TriTrypDB:LDHU3_23.1130"/>
<feature type="region of interest" description="Disordered" evidence="1">
    <location>
        <begin position="453"/>
        <end position="475"/>
    </location>
</feature>
<dbReference type="EMBL" id="CP029522">
    <property type="protein sequence ID" value="AYU78961.1"/>
    <property type="molecule type" value="Genomic_DNA"/>
</dbReference>
<evidence type="ECO:0000256" key="1">
    <source>
        <dbReference type="SAM" id="MobiDB-lite"/>
    </source>
</evidence>
<evidence type="ECO:0000313" key="3">
    <source>
        <dbReference type="Proteomes" id="UP000274082"/>
    </source>
</evidence>
<dbReference type="Proteomes" id="UP000274082">
    <property type="component" value="Chromosome 23"/>
</dbReference>
<accession>A0A3S7WXM2</accession>
<evidence type="ECO:0000313" key="2">
    <source>
        <dbReference type="EMBL" id="AYU78961.1"/>
    </source>
</evidence>